<reference evidence="1 2" key="1">
    <citation type="journal article" date="2018" name="Front. Plant Sci.">
        <title>Red Clover (Trifolium pratense) and Zigzag Clover (T. medium) - A Picture of Genomic Similarities and Differences.</title>
        <authorList>
            <person name="Dluhosova J."/>
            <person name="Istvanek J."/>
            <person name="Nedelnik J."/>
            <person name="Repkova J."/>
        </authorList>
    </citation>
    <scope>NUCLEOTIDE SEQUENCE [LARGE SCALE GENOMIC DNA]</scope>
    <source>
        <strain evidence="2">cv. 10/8</strain>
        <tissue evidence="1">Leaf</tissue>
    </source>
</reference>
<feature type="non-terminal residue" evidence="1">
    <location>
        <position position="1"/>
    </location>
</feature>
<evidence type="ECO:0000313" key="2">
    <source>
        <dbReference type="Proteomes" id="UP000265520"/>
    </source>
</evidence>
<protein>
    <submittedName>
        <fullName evidence="1">Uncharacterized protein</fullName>
    </submittedName>
</protein>
<name>A0A392VU09_9FABA</name>
<proteinExistence type="predicted"/>
<organism evidence="1 2">
    <name type="scientific">Trifolium medium</name>
    <dbReference type="NCBI Taxonomy" id="97028"/>
    <lineage>
        <taxon>Eukaryota</taxon>
        <taxon>Viridiplantae</taxon>
        <taxon>Streptophyta</taxon>
        <taxon>Embryophyta</taxon>
        <taxon>Tracheophyta</taxon>
        <taxon>Spermatophyta</taxon>
        <taxon>Magnoliopsida</taxon>
        <taxon>eudicotyledons</taxon>
        <taxon>Gunneridae</taxon>
        <taxon>Pentapetalae</taxon>
        <taxon>rosids</taxon>
        <taxon>fabids</taxon>
        <taxon>Fabales</taxon>
        <taxon>Fabaceae</taxon>
        <taxon>Papilionoideae</taxon>
        <taxon>50 kb inversion clade</taxon>
        <taxon>NPAAA clade</taxon>
        <taxon>Hologalegina</taxon>
        <taxon>IRL clade</taxon>
        <taxon>Trifolieae</taxon>
        <taxon>Trifolium</taxon>
    </lineage>
</organism>
<sequence length="65" mass="7630">VGPEFRELLERDIDHHVSLPCHLRYDERGAYIEGSLLRHPFVITTLCRLEDVPVWEDTDEIARAE</sequence>
<dbReference type="AlphaFoldDB" id="A0A392VU09"/>
<comment type="caution">
    <text evidence="1">The sequence shown here is derived from an EMBL/GenBank/DDBJ whole genome shotgun (WGS) entry which is preliminary data.</text>
</comment>
<dbReference type="EMBL" id="LXQA011271380">
    <property type="protein sequence ID" value="MCI91417.1"/>
    <property type="molecule type" value="Genomic_DNA"/>
</dbReference>
<accession>A0A392VU09</accession>
<dbReference type="Proteomes" id="UP000265520">
    <property type="component" value="Unassembled WGS sequence"/>
</dbReference>
<evidence type="ECO:0000313" key="1">
    <source>
        <dbReference type="EMBL" id="MCI91417.1"/>
    </source>
</evidence>
<keyword evidence="2" id="KW-1185">Reference proteome</keyword>